<keyword evidence="3" id="KW-1185">Reference proteome</keyword>
<organism evidence="2 3">
    <name type="scientific">Mauremys mutica</name>
    <name type="common">yellowpond turtle</name>
    <dbReference type="NCBI Taxonomy" id="74926"/>
    <lineage>
        <taxon>Eukaryota</taxon>
        <taxon>Metazoa</taxon>
        <taxon>Chordata</taxon>
        <taxon>Craniata</taxon>
        <taxon>Vertebrata</taxon>
        <taxon>Euteleostomi</taxon>
        <taxon>Archelosauria</taxon>
        <taxon>Testudinata</taxon>
        <taxon>Testudines</taxon>
        <taxon>Cryptodira</taxon>
        <taxon>Durocryptodira</taxon>
        <taxon>Testudinoidea</taxon>
        <taxon>Geoemydidae</taxon>
        <taxon>Geoemydinae</taxon>
        <taxon>Mauremys</taxon>
    </lineage>
</organism>
<dbReference type="AlphaFoldDB" id="A0A9D3XUF7"/>
<proteinExistence type="predicted"/>
<accession>A0A9D3XUF7</accession>
<evidence type="ECO:0000313" key="3">
    <source>
        <dbReference type="Proteomes" id="UP000827986"/>
    </source>
</evidence>
<feature type="transmembrane region" description="Helical" evidence="1">
    <location>
        <begin position="92"/>
        <end position="111"/>
    </location>
</feature>
<keyword evidence="1" id="KW-0812">Transmembrane</keyword>
<comment type="caution">
    <text evidence="2">The sequence shown here is derived from an EMBL/GenBank/DDBJ whole genome shotgun (WGS) entry which is preliminary data.</text>
</comment>
<gene>
    <name evidence="2" type="ORF">KIL84_019052</name>
</gene>
<keyword evidence="1" id="KW-0472">Membrane</keyword>
<sequence>MSMAVSAPRWSCKVYNRLLSPASKLKPPLALELESRLLRPVLHRIFTMGTGSDTPHFRPHSRPTRHQLQLQHCLFLLIFPNPSDFDYSDLTFGLYLNFGLAWTWLIFGLTTRLRPLA</sequence>
<name>A0A9D3XUF7_9SAUR</name>
<evidence type="ECO:0000256" key="1">
    <source>
        <dbReference type="SAM" id="Phobius"/>
    </source>
</evidence>
<reference evidence="2" key="1">
    <citation type="submission" date="2021-09" db="EMBL/GenBank/DDBJ databases">
        <title>The genome of Mauremys mutica provides insights into the evolution of semi-aquatic lifestyle.</title>
        <authorList>
            <person name="Gong S."/>
            <person name="Gao Y."/>
        </authorList>
    </citation>
    <scope>NUCLEOTIDE SEQUENCE</scope>
    <source>
        <strain evidence="2">MM-2020</strain>
        <tissue evidence="2">Muscle</tissue>
    </source>
</reference>
<dbReference type="Proteomes" id="UP000827986">
    <property type="component" value="Unassembled WGS sequence"/>
</dbReference>
<protein>
    <submittedName>
        <fullName evidence="2">Uncharacterized protein</fullName>
    </submittedName>
</protein>
<dbReference type="EMBL" id="JAHDVG010000463">
    <property type="protein sequence ID" value="KAH1186303.1"/>
    <property type="molecule type" value="Genomic_DNA"/>
</dbReference>
<evidence type="ECO:0000313" key="2">
    <source>
        <dbReference type="EMBL" id="KAH1186303.1"/>
    </source>
</evidence>
<keyword evidence="1" id="KW-1133">Transmembrane helix</keyword>